<evidence type="ECO:0008006" key="5">
    <source>
        <dbReference type="Google" id="ProtNLM"/>
    </source>
</evidence>
<feature type="region of interest" description="Disordered" evidence="1">
    <location>
        <begin position="1"/>
        <end position="58"/>
    </location>
</feature>
<gene>
    <name evidence="3" type="ORF">GCM10009808_10370</name>
</gene>
<keyword evidence="4" id="KW-1185">Reference proteome</keyword>
<dbReference type="EMBL" id="BAAAPL010000001">
    <property type="protein sequence ID" value="GAA1695120.1"/>
    <property type="molecule type" value="Genomic_DNA"/>
</dbReference>
<evidence type="ECO:0000313" key="3">
    <source>
        <dbReference type="EMBL" id="GAA1695120.1"/>
    </source>
</evidence>
<proteinExistence type="predicted"/>
<keyword evidence="2" id="KW-1133">Transmembrane helix</keyword>
<evidence type="ECO:0000256" key="1">
    <source>
        <dbReference type="SAM" id="MobiDB-lite"/>
    </source>
</evidence>
<protein>
    <recommendedName>
        <fullName evidence="5">DUF3043 domain-containing protein</fullName>
    </recommendedName>
</protein>
<sequence length="189" mass="20877">MAKTPAPEAPKDESAASPAVGKGRATPSRAEQEAARKRPLVADTKEAKAQRKAELSAAREKARVGMANGEQKYLPARDQGPQRKFVRDFVDAGWHLGEAVMPAMVVVIVATFIPLEFIQFWSFVALWIFILFVIGDMIITSMRAKKGVAEKFGASKVEKGLGWYAAMRSVQMRFMRLPKPQVKRGGYPV</sequence>
<accession>A0ABP4TZZ8</accession>
<organism evidence="3 4">
    <name type="scientific">Microbacterium sediminicola</name>
    <dbReference type="NCBI Taxonomy" id="415210"/>
    <lineage>
        <taxon>Bacteria</taxon>
        <taxon>Bacillati</taxon>
        <taxon>Actinomycetota</taxon>
        <taxon>Actinomycetes</taxon>
        <taxon>Micrococcales</taxon>
        <taxon>Microbacteriaceae</taxon>
        <taxon>Microbacterium</taxon>
    </lineage>
</organism>
<comment type="caution">
    <text evidence="3">The sequence shown here is derived from an EMBL/GenBank/DDBJ whole genome shotgun (WGS) entry which is preliminary data.</text>
</comment>
<feature type="compositionally biased region" description="Basic and acidic residues" evidence="1">
    <location>
        <begin position="43"/>
        <end position="58"/>
    </location>
</feature>
<dbReference type="RefSeq" id="WP_344070118.1">
    <property type="nucleotide sequence ID" value="NZ_BAAAPL010000001.1"/>
</dbReference>
<keyword evidence="2" id="KW-0812">Transmembrane</keyword>
<feature type="transmembrane region" description="Helical" evidence="2">
    <location>
        <begin position="92"/>
        <end position="113"/>
    </location>
</feature>
<keyword evidence="2" id="KW-0472">Membrane</keyword>
<evidence type="ECO:0000313" key="4">
    <source>
        <dbReference type="Proteomes" id="UP001501690"/>
    </source>
</evidence>
<name>A0ABP4TZZ8_9MICO</name>
<reference evidence="4" key="1">
    <citation type="journal article" date="2019" name="Int. J. Syst. Evol. Microbiol.">
        <title>The Global Catalogue of Microorganisms (GCM) 10K type strain sequencing project: providing services to taxonomists for standard genome sequencing and annotation.</title>
        <authorList>
            <consortium name="The Broad Institute Genomics Platform"/>
            <consortium name="The Broad Institute Genome Sequencing Center for Infectious Disease"/>
            <person name="Wu L."/>
            <person name="Ma J."/>
        </authorList>
    </citation>
    <scope>NUCLEOTIDE SEQUENCE [LARGE SCALE GENOMIC DNA]</scope>
    <source>
        <strain evidence="4">JCM 15577</strain>
    </source>
</reference>
<dbReference type="InterPro" id="IPR021403">
    <property type="entry name" value="DUF3043"/>
</dbReference>
<dbReference type="Pfam" id="PF11241">
    <property type="entry name" value="DUF3043"/>
    <property type="match status" value="1"/>
</dbReference>
<evidence type="ECO:0000256" key="2">
    <source>
        <dbReference type="SAM" id="Phobius"/>
    </source>
</evidence>
<dbReference type="Proteomes" id="UP001501690">
    <property type="component" value="Unassembled WGS sequence"/>
</dbReference>
<feature type="transmembrane region" description="Helical" evidence="2">
    <location>
        <begin position="119"/>
        <end position="139"/>
    </location>
</feature>